<dbReference type="PaxDb" id="3218-PP1S6_314V6.1"/>
<gene>
    <name evidence="2" type="primary">LOC112277910</name>
    <name evidence="1" type="ORF">PHYPA_030558</name>
</gene>
<name>A0A2K1ICT1_PHYPA</name>
<reference evidence="1 3" key="1">
    <citation type="journal article" date="2008" name="Science">
        <title>The Physcomitrella genome reveals evolutionary insights into the conquest of land by plants.</title>
        <authorList>
            <person name="Rensing S."/>
            <person name="Lang D."/>
            <person name="Zimmer A."/>
            <person name="Terry A."/>
            <person name="Salamov A."/>
            <person name="Shapiro H."/>
            <person name="Nishiyama T."/>
            <person name="Perroud P.-F."/>
            <person name="Lindquist E."/>
            <person name="Kamisugi Y."/>
            <person name="Tanahashi T."/>
            <person name="Sakakibara K."/>
            <person name="Fujita T."/>
            <person name="Oishi K."/>
            <person name="Shin-I T."/>
            <person name="Kuroki Y."/>
            <person name="Toyoda A."/>
            <person name="Suzuki Y."/>
            <person name="Hashimoto A."/>
            <person name="Yamaguchi K."/>
            <person name="Sugano A."/>
            <person name="Kohara Y."/>
            <person name="Fujiyama A."/>
            <person name="Anterola A."/>
            <person name="Aoki S."/>
            <person name="Ashton N."/>
            <person name="Barbazuk W.B."/>
            <person name="Barker E."/>
            <person name="Bennetzen J."/>
            <person name="Bezanilla M."/>
            <person name="Blankenship R."/>
            <person name="Cho S.H."/>
            <person name="Dutcher S."/>
            <person name="Estelle M."/>
            <person name="Fawcett J.A."/>
            <person name="Gundlach H."/>
            <person name="Hanada K."/>
            <person name="Heyl A."/>
            <person name="Hicks K.A."/>
            <person name="Hugh J."/>
            <person name="Lohr M."/>
            <person name="Mayer K."/>
            <person name="Melkozernov A."/>
            <person name="Murata T."/>
            <person name="Nelson D."/>
            <person name="Pils B."/>
            <person name="Prigge M."/>
            <person name="Reiss B."/>
            <person name="Renner T."/>
            <person name="Rombauts S."/>
            <person name="Rushton P."/>
            <person name="Sanderfoot A."/>
            <person name="Schween G."/>
            <person name="Shiu S.-H."/>
            <person name="Stueber K."/>
            <person name="Theodoulou F.L."/>
            <person name="Tu H."/>
            <person name="Van de Peer Y."/>
            <person name="Verrier P.J."/>
            <person name="Waters E."/>
            <person name="Wood A."/>
            <person name="Yang L."/>
            <person name="Cove D."/>
            <person name="Cuming A."/>
            <person name="Hasebe M."/>
            <person name="Lucas S."/>
            <person name="Mishler D.B."/>
            <person name="Reski R."/>
            <person name="Grigoriev I."/>
            <person name="Quatrano R.S."/>
            <person name="Boore J.L."/>
        </authorList>
    </citation>
    <scope>NUCLEOTIDE SEQUENCE [LARGE SCALE GENOMIC DNA]</scope>
    <source>
        <strain evidence="2 3">cv. Gransden 2004</strain>
    </source>
</reference>
<sequence>MLEIEVELPQGTKTIEWNKAHPTFQELKQRLRQCGIGLCGDVCVEVERGGGFLIPDNNGLLDGPKIRARASQIVCTTTTKIMPNQPPRKDCSTGTEKVSRAYHNRYEELFVEGVIPFVGRVFVLSKKHKNINLEDCTGTVALVGPKGESIGAFHSVRKAWKHPRHYDVYIQYMNHNKYPCFPAKVVVYDDQFDIFIASPLPPFQLHFPKFLQPASGIAMGDTVHCIGFPKLMVAQMREHTKSNITAAPKDKEFPAVFTGNVCFSGWKQVLADYRSLPNNSGAVVVDDCGHLKGIHVSSLNASKYVPEHTEFQDDKAMADPTKTFFDQVNRSLPQLLSRVQQSTEAAIFIPVNILMKTLVPAIHQTTSPILYKSTPTVLTATHPE</sequence>
<proteinExistence type="predicted"/>
<keyword evidence="3" id="KW-1185">Reference proteome</keyword>
<dbReference type="InterPro" id="IPR009003">
    <property type="entry name" value="Peptidase_S1_PA"/>
</dbReference>
<dbReference type="SUPFAM" id="SSF50494">
    <property type="entry name" value="Trypsin-like serine proteases"/>
    <property type="match status" value="1"/>
</dbReference>
<dbReference type="Proteomes" id="UP000006727">
    <property type="component" value="Chromosome 26"/>
</dbReference>
<organism evidence="1">
    <name type="scientific">Physcomitrium patens</name>
    <name type="common">Spreading-leaved earth moss</name>
    <name type="synonym">Physcomitrella patens</name>
    <dbReference type="NCBI Taxonomy" id="3218"/>
    <lineage>
        <taxon>Eukaryota</taxon>
        <taxon>Viridiplantae</taxon>
        <taxon>Streptophyta</taxon>
        <taxon>Embryophyta</taxon>
        <taxon>Bryophyta</taxon>
        <taxon>Bryophytina</taxon>
        <taxon>Bryopsida</taxon>
        <taxon>Funariidae</taxon>
        <taxon>Funariales</taxon>
        <taxon>Funariaceae</taxon>
        <taxon>Physcomitrium</taxon>
    </lineage>
</organism>
<evidence type="ECO:0000313" key="3">
    <source>
        <dbReference type="Proteomes" id="UP000006727"/>
    </source>
</evidence>
<dbReference type="Gramene" id="Pp3c26_12260V3.1">
    <property type="protein sequence ID" value="Pp3c26_12260V3.1"/>
    <property type="gene ID" value="Pp3c26_12260"/>
</dbReference>
<dbReference type="RefSeq" id="XP_024366523.1">
    <property type="nucleotide sequence ID" value="XM_024510755.2"/>
</dbReference>
<dbReference type="GeneID" id="112277910"/>
<evidence type="ECO:0000313" key="1">
    <source>
        <dbReference type="EMBL" id="PNR27077.1"/>
    </source>
</evidence>
<evidence type="ECO:0000313" key="2">
    <source>
        <dbReference type="EnsemblPlants" id="Pp3c26_12260V3.1"/>
    </source>
</evidence>
<dbReference type="OrthoDB" id="1922782at2759"/>
<reference evidence="2" key="3">
    <citation type="submission" date="2020-12" db="UniProtKB">
        <authorList>
            <consortium name="EnsemblPlants"/>
        </authorList>
    </citation>
    <scope>IDENTIFICATION</scope>
</reference>
<dbReference type="KEGG" id="ppp:112277910"/>
<dbReference type="EMBL" id="ABEU02000026">
    <property type="protein sequence ID" value="PNR27077.1"/>
    <property type="molecule type" value="Genomic_DNA"/>
</dbReference>
<dbReference type="AlphaFoldDB" id="A0A2K1ICT1"/>
<reference evidence="1 3" key="2">
    <citation type="journal article" date="2018" name="Plant J.">
        <title>The Physcomitrella patens chromosome-scale assembly reveals moss genome structure and evolution.</title>
        <authorList>
            <person name="Lang D."/>
            <person name="Ullrich K.K."/>
            <person name="Murat F."/>
            <person name="Fuchs J."/>
            <person name="Jenkins J."/>
            <person name="Haas F.B."/>
            <person name="Piednoel M."/>
            <person name="Gundlach H."/>
            <person name="Van Bel M."/>
            <person name="Meyberg R."/>
            <person name="Vives C."/>
            <person name="Morata J."/>
            <person name="Symeonidi A."/>
            <person name="Hiss M."/>
            <person name="Muchero W."/>
            <person name="Kamisugi Y."/>
            <person name="Saleh O."/>
            <person name="Blanc G."/>
            <person name="Decker E.L."/>
            <person name="van Gessel N."/>
            <person name="Grimwood J."/>
            <person name="Hayes R.D."/>
            <person name="Graham S.W."/>
            <person name="Gunter L.E."/>
            <person name="McDaniel S.F."/>
            <person name="Hoernstein S.N.W."/>
            <person name="Larsson A."/>
            <person name="Li F.W."/>
            <person name="Perroud P.F."/>
            <person name="Phillips J."/>
            <person name="Ranjan P."/>
            <person name="Rokshar D.S."/>
            <person name="Rothfels C.J."/>
            <person name="Schneider L."/>
            <person name="Shu S."/>
            <person name="Stevenson D.W."/>
            <person name="Thummler F."/>
            <person name="Tillich M."/>
            <person name="Villarreal Aguilar J.C."/>
            <person name="Widiez T."/>
            <person name="Wong G.K."/>
            <person name="Wymore A."/>
            <person name="Zhang Y."/>
            <person name="Zimmer A.D."/>
            <person name="Quatrano R.S."/>
            <person name="Mayer K.F.X."/>
            <person name="Goodstein D."/>
            <person name="Casacuberta J.M."/>
            <person name="Vandepoele K."/>
            <person name="Reski R."/>
            <person name="Cuming A.C."/>
            <person name="Tuskan G.A."/>
            <person name="Maumus F."/>
            <person name="Salse J."/>
            <person name="Schmutz J."/>
            <person name="Rensing S.A."/>
        </authorList>
    </citation>
    <scope>NUCLEOTIDE SEQUENCE [LARGE SCALE GENOMIC DNA]</scope>
    <source>
        <strain evidence="2 3">cv. Gransden 2004</strain>
    </source>
</reference>
<protein>
    <submittedName>
        <fullName evidence="1 2">Uncharacterized protein</fullName>
    </submittedName>
</protein>
<dbReference type="Gene3D" id="2.40.10.120">
    <property type="match status" value="1"/>
</dbReference>
<dbReference type="EnsemblPlants" id="Pp3c26_12260V3.1">
    <property type="protein sequence ID" value="Pp3c26_12260V3.1"/>
    <property type="gene ID" value="Pp3c26_12260"/>
</dbReference>
<accession>A0A2K1ICT1</accession>